<dbReference type="PANTHER" id="PTHR42743:SF11">
    <property type="entry name" value="AMINODEOXYCHORISMATE LYASE"/>
    <property type="match status" value="1"/>
</dbReference>
<evidence type="ECO:0000313" key="3">
    <source>
        <dbReference type="Proteomes" id="UP001139502"/>
    </source>
</evidence>
<sequence>MTPTVVRIDRSSPQPRLLDATGPLISIEDEGYTRGDGAFETMLALDLTVRKLDLHLLRLAQSSRLLHLPRYDDADWQAAIELALSAAPAGTPSELGAEHTVKLLLSRGTPAEGPYGLVVVSAVPESTIAQRRDGVRAMLLPRGHDPAEDTAYPWLLAGAKTLSYAVNMAVLRHVRSLGAQDAIFTASDRRILEGATSSVIVARRDGDALTLLTPEPSHGILPGTTQGAIFEGARADGWELGFGPLYPADLLESDGVWLSSSVRLLAPVARLNNQALPVDRGLTDRLLGYLMSR</sequence>
<dbReference type="InterPro" id="IPR043132">
    <property type="entry name" value="BCAT-like_C"/>
</dbReference>
<keyword evidence="2" id="KW-0808">Transferase</keyword>
<comment type="similarity">
    <text evidence="1">Belongs to the class-IV pyridoxal-phosphate-dependent aminotransferase family.</text>
</comment>
<dbReference type="PANTHER" id="PTHR42743">
    <property type="entry name" value="AMINO-ACID AMINOTRANSFERASE"/>
    <property type="match status" value="1"/>
</dbReference>
<dbReference type="GO" id="GO:0008483">
    <property type="term" value="F:transaminase activity"/>
    <property type="evidence" value="ECO:0007669"/>
    <property type="project" value="UniProtKB-KW"/>
</dbReference>
<reference evidence="2" key="1">
    <citation type="submission" date="2022-06" db="EMBL/GenBank/DDBJ databases">
        <title>Rothia sp. isolated from sandalwood seedling.</title>
        <authorList>
            <person name="Tuikhar N."/>
            <person name="Kirdat K."/>
            <person name="Thorat V."/>
            <person name="Swetha P."/>
            <person name="Padma S."/>
            <person name="Sundararaj R."/>
            <person name="Yadav A."/>
        </authorList>
    </citation>
    <scope>NUCLEOTIDE SEQUENCE</scope>
    <source>
        <strain evidence="2">AR01</strain>
    </source>
</reference>
<dbReference type="GO" id="GO:0046394">
    <property type="term" value="P:carboxylic acid biosynthetic process"/>
    <property type="evidence" value="ECO:0007669"/>
    <property type="project" value="UniProtKB-ARBA"/>
</dbReference>
<name>A0A9X2H9A6_9MICC</name>
<dbReference type="InterPro" id="IPR050571">
    <property type="entry name" value="Class-IV_PLP-Dep_Aminotrnsfr"/>
</dbReference>
<evidence type="ECO:0000313" key="2">
    <source>
        <dbReference type="EMBL" id="MCP3425459.1"/>
    </source>
</evidence>
<gene>
    <name evidence="2" type="ORF">NBM05_05355</name>
</gene>
<comment type="caution">
    <text evidence="2">The sequence shown here is derived from an EMBL/GenBank/DDBJ whole genome shotgun (WGS) entry which is preliminary data.</text>
</comment>
<accession>A0A9X2H9A6</accession>
<dbReference type="InterPro" id="IPR001544">
    <property type="entry name" value="Aminotrans_IV"/>
</dbReference>
<evidence type="ECO:0000256" key="1">
    <source>
        <dbReference type="ARBA" id="ARBA00009320"/>
    </source>
</evidence>
<proteinExistence type="inferred from homology"/>
<dbReference type="Gene3D" id="3.30.470.10">
    <property type="match status" value="1"/>
</dbReference>
<dbReference type="Proteomes" id="UP001139502">
    <property type="component" value="Unassembled WGS sequence"/>
</dbReference>
<organism evidence="2 3">
    <name type="scientific">Rothia santali</name>
    <dbReference type="NCBI Taxonomy" id="2949643"/>
    <lineage>
        <taxon>Bacteria</taxon>
        <taxon>Bacillati</taxon>
        <taxon>Actinomycetota</taxon>
        <taxon>Actinomycetes</taxon>
        <taxon>Micrococcales</taxon>
        <taxon>Micrococcaceae</taxon>
        <taxon>Rothia</taxon>
    </lineage>
</organism>
<dbReference type="Pfam" id="PF01063">
    <property type="entry name" value="Aminotran_4"/>
    <property type="match status" value="1"/>
</dbReference>
<dbReference type="AlphaFoldDB" id="A0A9X2H9A6"/>
<keyword evidence="3" id="KW-1185">Reference proteome</keyword>
<dbReference type="SUPFAM" id="SSF56752">
    <property type="entry name" value="D-aminoacid aminotransferase-like PLP-dependent enzymes"/>
    <property type="match status" value="1"/>
</dbReference>
<protein>
    <submittedName>
        <fullName evidence="2">Aminotransferase class IV</fullName>
    </submittedName>
</protein>
<dbReference type="Gene3D" id="3.20.10.10">
    <property type="entry name" value="D-amino Acid Aminotransferase, subunit A, domain 2"/>
    <property type="match status" value="1"/>
</dbReference>
<dbReference type="InterPro" id="IPR043131">
    <property type="entry name" value="BCAT-like_N"/>
</dbReference>
<dbReference type="EMBL" id="JANAFB010000009">
    <property type="protein sequence ID" value="MCP3425459.1"/>
    <property type="molecule type" value="Genomic_DNA"/>
</dbReference>
<dbReference type="RefSeq" id="WP_254165692.1">
    <property type="nucleotide sequence ID" value="NZ_JANAFB010000009.1"/>
</dbReference>
<dbReference type="GO" id="GO:0005829">
    <property type="term" value="C:cytosol"/>
    <property type="evidence" value="ECO:0007669"/>
    <property type="project" value="TreeGrafter"/>
</dbReference>
<keyword evidence="2" id="KW-0032">Aminotransferase</keyword>
<dbReference type="InterPro" id="IPR036038">
    <property type="entry name" value="Aminotransferase-like"/>
</dbReference>